<dbReference type="InterPro" id="IPR011765">
    <property type="entry name" value="Pept_M16_N"/>
</dbReference>
<dbReference type="RefSeq" id="WP_039716183.1">
    <property type="nucleotide sequence ID" value="NZ_JTJC03000007.1"/>
</dbReference>
<dbReference type="SUPFAM" id="SSF63411">
    <property type="entry name" value="LuxS/MPP-like metallohydrolase"/>
    <property type="match status" value="2"/>
</dbReference>
<dbReference type="PANTHER" id="PTHR11851:SF49">
    <property type="entry name" value="MITOCHONDRIAL-PROCESSING PEPTIDASE SUBUNIT ALPHA"/>
    <property type="match status" value="1"/>
</dbReference>
<comment type="caution">
    <text evidence="5">The sequence shown here is derived from an EMBL/GenBank/DDBJ whole genome shotgun (WGS) entry which is preliminary data.</text>
</comment>
<dbReference type="Proteomes" id="UP000031532">
    <property type="component" value="Unassembled WGS sequence"/>
</dbReference>
<dbReference type="AlphaFoldDB" id="A0A9X5I6N2"/>
<dbReference type="Pfam" id="PF00675">
    <property type="entry name" value="Peptidase_M16"/>
    <property type="match status" value="1"/>
</dbReference>
<gene>
    <name evidence="5" type="ORF">QH73_0021760</name>
</gene>
<dbReference type="GO" id="GO:0004222">
    <property type="term" value="F:metalloendopeptidase activity"/>
    <property type="evidence" value="ECO:0007669"/>
    <property type="project" value="InterPro"/>
</dbReference>
<dbReference type="InterPro" id="IPR011249">
    <property type="entry name" value="Metalloenz_LuxS/M16"/>
</dbReference>
<reference evidence="5 6" key="1">
    <citation type="journal article" date="2015" name="Genome Announc.">
        <title>Draft Genome Sequence of the Terrestrial Cyanobacterium Scytonema millei VB511283, Isolated from Eastern India.</title>
        <authorList>
            <person name="Sen D."/>
            <person name="Chandrababunaidu M.M."/>
            <person name="Singh D."/>
            <person name="Sanghi N."/>
            <person name="Ghorai A."/>
            <person name="Mishra G.P."/>
            <person name="Madduluri M."/>
            <person name="Adhikary S.P."/>
            <person name="Tripathy S."/>
        </authorList>
    </citation>
    <scope>NUCLEOTIDE SEQUENCE [LARGE SCALE GENOMIC DNA]</scope>
    <source>
        <strain evidence="5 6">VB511283</strain>
    </source>
</reference>
<dbReference type="InterPro" id="IPR001431">
    <property type="entry name" value="Pept_M16_Zn_BS"/>
</dbReference>
<dbReference type="GO" id="GO:0006508">
    <property type="term" value="P:proteolysis"/>
    <property type="evidence" value="ECO:0007669"/>
    <property type="project" value="InterPro"/>
</dbReference>
<accession>A0A9X5I6N2</accession>
<evidence type="ECO:0000256" key="1">
    <source>
        <dbReference type="ARBA" id="ARBA00007261"/>
    </source>
</evidence>
<organism evidence="5 6">
    <name type="scientific">Scytonema millei VB511283</name>
    <dbReference type="NCBI Taxonomy" id="1245923"/>
    <lineage>
        <taxon>Bacteria</taxon>
        <taxon>Bacillati</taxon>
        <taxon>Cyanobacteriota</taxon>
        <taxon>Cyanophyceae</taxon>
        <taxon>Nostocales</taxon>
        <taxon>Scytonemataceae</taxon>
        <taxon>Scytonema</taxon>
    </lineage>
</organism>
<dbReference type="EMBL" id="JTJC03000007">
    <property type="protein sequence ID" value="NHC37230.1"/>
    <property type="molecule type" value="Genomic_DNA"/>
</dbReference>
<dbReference type="OrthoDB" id="9811314at2"/>
<dbReference type="PANTHER" id="PTHR11851">
    <property type="entry name" value="METALLOPROTEASE"/>
    <property type="match status" value="1"/>
</dbReference>
<feature type="domain" description="Peptidase M16 C-terminal" evidence="4">
    <location>
        <begin position="177"/>
        <end position="369"/>
    </location>
</feature>
<keyword evidence="6" id="KW-1185">Reference proteome</keyword>
<evidence type="ECO:0000256" key="2">
    <source>
        <dbReference type="RuleBase" id="RU004447"/>
    </source>
</evidence>
<name>A0A9X5I6N2_9CYAN</name>
<dbReference type="Pfam" id="PF05193">
    <property type="entry name" value="Peptidase_M16_C"/>
    <property type="match status" value="1"/>
</dbReference>
<dbReference type="PROSITE" id="PS00143">
    <property type="entry name" value="INSULINASE"/>
    <property type="match status" value="1"/>
</dbReference>
<proteinExistence type="inferred from homology"/>
<comment type="similarity">
    <text evidence="1 2">Belongs to the peptidase M16 family.</text>
</comment>
<protein>
    <submittedName>
        <fullName evidence="5">Insulinase family protein</fullName>
    </submittedName>
</protein>
<dbReference type="Gene3D" id="3.30.830.10">
    <property type="entry name" value="Metalloenzyme, LuxS/M16 peptidase-like"/>
    <property type="match status" value="2"/>
</dbReference>
<dbReference type="GO" id="GO:0046872">
    <property type="term" value="F:metal ion binding"/>
    <property type="evidence" value="ECO:0007669"/>
    <property type="project" value="InterPro"/>
</dbReference>
<dbReference type="InterPro" id="IPR007863">
    <property type="entry name" value="Peptidase_M16_C"/>
</dbReference>
<evidence type="ECO:0000313" key="6">
    <source>
        <dbReference type="Proteomes" id="UP000031532"/>
    </source>
</evidence>
<sequence>MTSILLKTPPIATPKLHRLANGLTIVAQQMPVEAVNLSLWVNVGSAFESDAINGVAHFLEHMVFKGTPQLTTGEFERRVEARGAIANAATSQDYTQFYITTAPSDFAALAPLQIDIVLNSLIPDDAFELERLVVLEEIRRSDDNPRRRTFQRAMEIAFDRLPYRRSVLGTVDAIAQLQPQQMRDFHATWYQPQSITASVVGNLPEAELIDIVANSFASADQMSVRAGLSDLPRGEQTSSQLNPSLPNTPEPPFTQIVRHEFVDPSLQQARLVMLWRVPGLVQLEQTYALDVLAAILSHGRTSRLVRELREEKGWVSNISVSNLTQHLQGLFYVSAQMPVENLEMVEAAIASQIEKLQSTPVQESEIARIGTQVANRFIFANETPSERAGLYGYYQSLTGNLASALEYPNKIQALTAADLQAAAVQYLSPSAYGIVTTKPE</sequence>
<evidence type="ECO:0000259" key="4">
    <source>
        <dbReference type="Pfam" id="PF05193"/>
    </source>
</evidence>
<dbReference type="InterPro" id="IPR050361">
    <property type="entry name" value="MPP/UQCRC_Complex"/>
</dbReference>
<evidence type="ECO:0000313" key="5">
    <source>
        <dbReference type="EMBL" id="NHC37230.1"/>
    </source>
</evidence>
<feature type="domain" description="Peptidase M16 N-terminal" evidence="3">
    <location>
        <begin position="27"/>
        <end position="170"/>
    </location>
</feature>
<evidence type="ECO:0000259" key="3">
    <source>
        <dbReference type="Pfam" id="PF00675"/>
    </source>
</evidence>